<dbReference type="InterPro" id="IPR018247">
    <property type="entry name" value="EF_Hand_1_Ca_BS"/>
</dbReference>
<evidence type="ECO:0000313" key="8">
    <source>
        <dbReference type="Proteomes" id="UP000008912"/>
    </source>
</evidence>
<dbReference type="GO" id="GO:0048306">
    <property type="term" value="F:calcium-dependent protein binding"/>
    <property type="evidence" value="ECO:0007669"/>
    <property type="project" value="UniProtKB-ARBA"/>
</dbReference>
<keyword evidence="4" id="KW-0106">Calcium</keyword>
<name>A0A7N5J8Z9_AILME</name>
<evidence type="ECO:0000256" key="1">
    <source>
        <dbReference type="ARBA" id="ARBA00022490"/>
    </source>
</evidence>
<proteinExistence type="predicted"/>
<reference evidence="7" key="3">
    <citation type="submission" date="2025-09" db="UniProtKB">
        <authorList>
            <consortium name="Ensembl"/>
        </authorList>
    </citation>
    <scope>IDENTIFICATION</scope>
</reference>
<dbReference type="SUPFAM" id="SSF47473">
    <property type="entry name" value="EF-hand"/>
    <property type="match status" value="1"/>
</dbReference>
<evidence type="ECO:0000256" key="4">
    <source>
        <dbReference type="ARBA" id="ARBA00022837"/>
    </source>
</evidence>
<evidence type="ECO:0000259" key="6">
    <source>
        <dbReference type="PROSITE" id="PS50222"/>
    </source>
</evidence>
<dbReference type="InterPro" id="IPR002048">
    <property type="entry name" value="EF_hand_dom"/>
</dbReference>
<reference evidence="7" key="2">
    <citation type="submission" date="2025-08" db="UniProtKB">
        <authorList>
            <consortium name="Ensembl"/>
        </authorList>
    </citation>
    <scope>IDENTIFICATION</scope>
</reference>
<protein>
    <recommendedName>
        <fullName evidence="6">EF-hand domain-containing protein</fullName>
    </recommendedName>
</protein>
<dbReference type="GO" id="GO:0012507">
    <property type="term" value="C:ER to Golgi transport vesicle membrane"/>
    <property type="evidence" value="ECO:0007669"/>
    <property type="project" value="UniProtKB-SubCell"/>
</dbReference>
<evidence type="ECO:0000256" key="2">
    <source>
        <dbReference type="ARBA" id="ARBA00022723"/>
    </source>
</evidence>
<dbReference type="PANTHER" id="PTHR46212:SF9">
    <property type="entry name" value="PROGRAMMED CELL DEATH PROTEIN 6"/>
    <property type="match status" value="1"/>
</dbReference>
<organism evidence="7 8">
    <name type="scientific">Ailuropoda melanoleuca</name>
    <name type="common">Giant panda</name>
    <dbReference type="NCBI Taxonomy" id="9646"/>
    <lineage>
        <taxon>Eukaryota</taxon>
        <taxon>Metazoa</taxon>
        <taxon>Chordata</taxon>
        <taxon>Craniata</taxon>
        <taxon>Vertebrata</taxon>
        <taxon>Euteleostomi</taxon>
        <taxon>Mammalia</taxon>
        <taxon>Eutheria</taxon>
        <taxon>Laurasiatheria</taxon>
        <taxon>Carnivora</taxon>
        <taxon>Caniformia</taxon>
        <taxon>Ursidae</taxon>
        <taxon>Ailuropoda</taxon>
    </lineage>
</organism>
<keyword evidence="2" id="KW-0479">Metal-binding</keyword>
<evidence type="ECO:0000256" key="5">
    <source>
        <dbReference type="ARBA" id="ARBA00049643"/>
    </source>
</evidence>
<sequence length="69" mass="7910">MATSPYRPPLPALPEVRCCHTRLLWSIFQRLDKDRSQVISDNELRQAPSKGTWTPLNPVTVRSVVSMFD</sequence>
<reference evidence="7 8" key="1">
    <citation type="journal article" date="2010" name="Nature">
        <title>The sequence and de novo assembly of the giant panda genome.</title>
        <authorList>
            <person name="Li R."/>
            <person name="Fan W."/>
            <person name="Tian G."/>
            <person name="Zhu H."/>
            <person name="He L."/>
            <person name="Cai J."/>
            <person name="Huang Q."/>
            <person name="Cai Q."/>
            <person name="Li B."/>
            <person name="Bai Y."/>
            <person name="Zhang Z."/>
            <person name="Zhang Y."/>
            <person name="Wang W."/>
            <person name="Li J."/>
            <person name="Wei F."/>
            <person name="Li H."/>
            <person name="Jian M."/>
            <person name="Li J."/>
            <person name="Zhang Z."/>
            <person name="Nielsen R."/>
            <person name="Li D."/>
            <person name="Gu W."/>
            <person name="Yang Z."/>
            <person name="Xuan Z."/>
            <person name="Ryder O.A."/>
            <person name="Leung F.C."/>
            <person name="Zhou Y."/>
            <person name="Cao J."/>
            <person name="Sun X."/>
            <person name="Fu Y."/>
            <person name="Fang X."/>
            <person name="Guo X."/>
            <person name="Wang B."/>
            <person name="Hou R."/>
            <person name="Shen F."/>
            <person name="Mu B."/>
            <person name="Ni P."/>
            <person name="Lin R."/>
            <person name="Qian W."/>
            <person name="Wang G."/>
            <person name="Yu C."/>
            <person name="Nie W."/>
            <person name="Wang J."/>
            <person name="Wu Z."/>
            <person name="Liang H."/>
            <person name="Min J."/>
            <person name="Wu Q."/>
            <person name="Cheng S."/>
            <person name="Ruan J."/>
            <person name="Wang M."/>
            <person name="Shi Z."/>
            <person name="Wen M."/>
            <person name="Liu B."/>
            <person name="Ren X."/>
            <person name="Zheng H."/>
            <person name="Dong D."/>
            <person name="Cook K."/>
            <person name="Shan G."/>
            <person name="Zhang H."/>
            <person name="Kosiol C."/>
            <person name="Xie X."/>
            <person name="Lu Z."/>
            <person name="Zheng H."/>
            <person name="Li Y."/>
            <person name="Steiner C.C."/>
            <person name="Lam T.T."/>
            <person name="Lin S."/>
            <person name="Zhang Q."/>
            <person name="Li G."/>
            <person name="Tian J."/>
            <person name="Gong T."/>
            <person name="Liu H."/>
            <person name="Zhang D."/>
            <person name="Fang L."/>
            <person name="Ye C."/>
            <person name="Zhang J."/>
            <person name="Hu W."/>
            <person name="Xu A."/>
            <person name="Ren Y."/>
            <person name="Zhang G."/>
            <person name="Bruford M.W."/>
            <person name="Li Q."/>
            <person name="Ma L."/>
            <person name="Guo Y."/>
            <person name="An N."/>
            <person name="Hu Y."/>
            <person name="Zheng Y."/>
            <person name="Shi Y."/>
            <person name="Li Z."/>
            <person name="Liu Q."/>
            <person name="Chen Y."/>
            <person name="Zhao J."/>
            <person name="Qu N."/>
            <person name="Zhao S."/>
            <person name="Tian F."/>
            <person name="Wang X."/>
            <person name="Wang H."/>
            <person name="Xu L."/>
            <person name="Liu X."/>
            <person name="Vinar T."/>
            <person name="Wang Y."/>
            <person name="Lam T.W."/>
            <person name="Yiu S.M."/>
            <person name="Liu S."/>
            <person name="Zhang H."/>
            <person name="Li D."/>
            <person name="Huang Y."/>
            <person name="Wang X."/>
            <person name="Yang G."/>
            <person name="Jiang Z."/>
            <person name="Wang J."/>
            <person name="Qin N."/>
            <person name="Li L."/>
            <person name="Li J."/>
            <person name="Bolund L."/>
            <person name="Kristiansen K."/>
            <person name="Wong G.K."/>
            <person name="Olson M."/>
            <person name="Zhang X."/>
            <person name="Li S."/>
            <person name="Yang H."/>
            <person name="Wang J."/>
            <person name="Wang J."/>
        </authorList>
    </citation>
    <scope>NUCLEOTIDE SEQUENCE [LARGE SCALE GENOMIC DNA]</scope>
</reference>
<dbReference type="Gene3D" id="1.10.238.10">
    <property type="entry name" value="EF-hand"/>
    <property type="match status" value="1"/>
</dbReference>
<keyword evidence="1" id="KW-0963">Cytoplasm</keyword>
<comment type="subcellular location">
    <subcellularLocation>
        <location evidence="5">Cytoplasmic vesicle</location>
        <location evidence="5">COPII-coated vesicle membrane</location>
    </subcellularLocation>
</comment>
<feature type="domain" description="EF-hand" evidence="6">
    <location>
        <begin position="19"/>
        <end position="54"/>
    </location>
</feature>
<accession>A0A7N5J8Z9</accession>
<dbReference type="Proteomes" id="UP000008912">
    <property type="component" value="Unassembled WGS sequence"/>
</dbReference>
<dbReference type="PROSITE" id="PS00018">
    <property type="entry name" value="EF_HAND_1"/>
    <property type="match status" value="1"/>
</dbReference>
<dbReference type="PROSITE" id="PS50222">
    <property type="entry name" value="EF_HAND_2"/>
    <property type="match status" value="1"/>
</dbReference>
<evidence type="ECO:0000256" key="3">
    <source>
        <dbReference type="ARBA" id="ARBA00022737"/>
    </source>
</evidence>
<dbReference type="Ensembl" id="ENSAMET00000034477.1">
    <property type="protein sequence ID" value="ENSAMEP00000021806.1"/>
    <property type="gene ID" value="ENSAMEG00000025290.1"/>
</dbReference>
<dbReference type="PANTHER" id="PTHR46212">
    <property type="entry name" value="PEFLIN"/>
    <property type="match status" value="1"/>
</dbReference>
<evidence type="ECO:0000313" key="7">
    <source>
        <dbReference type="Ensembl" id="ENSAMEP00000021806.1"/>
    </source>
</evidence>
<dbReference type="InParanoid" id="A0A7N5J8Z9"/>
<dbReference type="GO" id="GO:0005509">
    <property type="term" value="F:calcium ion binding"/>
    <property type="evidence" value="ECO:0007669"/>
    <property type="project" value="InterPro"/>
</dbReference>
<dbReference type="InterPro" id="IPR011992">
    <property type="entry name" value="EF-hand-dom_pair"/>
</dbReference>
<dbReference type="GeneTree" id="ENSGT00960000188468"/>
<keyword evidence="8" id="KW-1185">Reference proteome</keyword>
<dbReference type="InterPro" id="IPR051426">
    <property type="entry name" value="Peflin/Sorcin_CaBP"/>
</dbReference>
<keyword evidence="3" id="KW-0677">Repeat</keyword>
<dbReference type="AlphaFoldDB" id="A0A7N5J8Z9"/>